<evidence type="ECO:0000313" key="6">
    <source>
        <dbReference type="EMBL" id="SMF41113.1"/>
    </source>
</evidence>
<keyword evidence="1 4" id="KW-0812">Transmembrane</keyword>
<keyword evidence="2 4" id="KW-1133">Transmembrane helix</keyword>
<sequence>MGRVGALLGPSLVGLILPLWGQGGVFLLGTACFTLAAVTVYLLGVETRGMTLEGVSEAH</sequence>
<keyword evidence="3 4" id="KW-0472">Membrane</keyword>
<dbReference type="RefSeq" id="WP_200811018.1">
    <property type="nucleotide sequence ID" value="NZ_FXAG01000019.1"/>
</dbReference>
<dbReference type="Gene3D" id="1.20.1250.20">
    <property type="entry name" value="MFS general substrate transporter like domains"/>
    <property type="match status" value="1"/>
</dbReference>
<organism evidence="6 7">
    <name type="scientific">Pseudogulbenkiania subflava DSM 22618</name>
    <dbReference type="NCBI Taxonomy" id="1123014"/>
    <lineage>
        <taxon>Bacteria</taxon>
        <taxon>Pseudomonadati</taxon>
        <taxon>Pseudomonadota</taxon>
        <taxon>Betaproteobacteria</taxon>
        <taxon>Neisseriales</taxon>
        <taxon>Chromobacteriaceae</taxon>
        <taxon>Pseudogulbenkiania</taxon>
    </lineage>
</organism>
<gene>
    <name evidence="6" type="ORF">SAMN02745746_03067</name>
</gene>
<evidence type="ECO:0000256" key="1">
    <source>
        <dbReference type="ARBA" id="ARBA00022692"/>
    </source>
</evidence>
<feature type="transmembrane region" description="Helical" evidence="4">
    <location>
        <begin position="20"/>
        <end position="43"/>
    </location>
</feature>
<dbReference type="STRING" id="1123014.SAMN02745746_03067"/>
<dbReference type="PROSITE" id="PS50850">
    <property type="entry name" value="MFS"/>
    <property type="match status" value="1"/>
</dbReference>
<accession>A0A1Y6C1X0</accession>
<evidence type="ECO:0000256" key="4">
    <source>
        <dbReference type="SAM" id="Phobius"/>
    </source>
</evidence>
<reference evidence="7" key="1">
    <citation type="submission" date="2017-04" db="EMBL/GenBank/DDBJ databases">
        <authorList>
            <person name="Varghese N."/>
            <person name="Submissions S."/>
        </authorList>
    </citation>
    <scope>NUCLEOTIDE SEQUENCE [LARGE SCALE GENOMIC DNA]</scope>
    <source>
        <strain evidence="7">DSM 22618</strain>
    </source>
</reference>
<name>A0A1Y6C1X0_9NEIS</name>
<evidence type="ECO:0000313" key="7">
    <source>
        <dbReference type="Proteomes" id="UP000192920"/>
    </source>
</evidence>
<dbReference type="Proteomes" id="UP000192920">
    <property type="component" value="Unassembled WGS sequence"/>
</dbReference>
<feature type="domain" description="Major facilitator superfamily (MFS) profile" evidence="5">
    <location>
        <begin position="1"/>
        <end position="48"/>
    </location>
</feature>
<protein>
    <submittedName>
        <fullName evidence="6">MFS transporter, putative metabolite:H+ symporter</fullName>
    </submittedName>
</protein>
<dbReference type="PROSITE" id="PS51257">
    <property type="entry name" value="PROKAR_LIPOPROTEIN"/>
    <property type="match status" value="1"/>
</dbReference>
<evidence type="ECO:0000256" key="2">
    <source>
        <dbReference type="ARBA" id="ARBA00022989"/>
    </source>
</evidence>
<proteinExistence type="predicted"/>
<evidence type="ECO:0000256" key="3">
    <source>
        <dbReference type="ARBA" id="ARBA00023136"/>
    </source>
</evidence>
<dbReference type="SUPFAM" id="SSF103473">
    <property type="entry name" value="MFS general substrate transporter"/>
    <property type="match status" value="1"/>
</dbReference>
<dbReference type="InterPro" id="IPR036259">
    <property type="entry name" value="MFS_trans_sf"/>
</dbReference>
<dbReference type="InterPro" id="IPR020846">
    <property type="entry name" value="MFS_dom"/>
</dbReference>
<dbReference type="AlphaFoldDB" id="A0A1Y6C1X0"/>
<keyword evidence="7" id="KW-1185">Reference proteome</keyword>
<dbReference type="EMBL" id="FXAG01000019">
    <property type="protein sequence ID" value="SMF41113.1"/>
    <property type="molecule type" value="Genomic_DNA"/>
</dbReference>
<dbReference type="GO" id="GO:0022857">
    <property type="term" value="F:transmembrane transporter activity"/>
    <property type="evidence" value="ECO:0007669"/>
    <property type="project" value="InterPro"/>
</dbReference>
<evidence type="ECO:0000259" key="5">
    <source>
        <dbReference type="PROSITE" id="PS50850"/>
    </source>
</evidence>